<feature type="transmembrane region" description="Helical" evidence="10">
    <location>
        <begin position="17"/>
        <end position="38"/>
    </location>
</feature>
<evidence type="ECO:0000313" key="14">
    <source>
        <dbReference type="EMBL" id="OGY68334.1"/>
    </source>
</evidence>
<evidence type="ECO:0000256" key="6">
    <source>
        <dbReference type="ARBA" id="ARBA00022989"/>
    </source>
</evidence>
<accession>A0A1G1ZUU6</accession>
<evidence type="ECO:0000256" key="2">
    <source>
        <dbReference type="ARBA" id="ARBA00005751"/>
    </source>
</evidence>
<evidence type="ECO:0000256" key="1">
    <source>
        <dbReference type="ARBA" id="ARBA00004141"/>
    </source>
</evidence>
<dbReference type="PROSITE" id="PS00756">
    <property type="entry name" value="SECY_2"/>
    <property type="match status" value="1"/>
</dbReference>
<keyword evidence="3 10" id="KW-0813">Transport</keyword>
<dbReference type="SUPFAM" id="SSF103491">
    <property type="entry name" value="Preprotein translocase SecY subunit"/>
    <property type="match status" value="1"/>
</dbReference>
<dbReference type="EMBL" id="MHJM01000002">
    <property type="protein sequence ID" value="OGY68334.1"/>
    <property type="molecule type" value="Genomic_DNA"/>
</dbReference>
<dbReference type="HAMAP" id="MF_01465">
    <property type="entry name" value="SecY"/>
    <property type="match status" value="1"/>
</dbReference>
<keyword evidence="7 10" id="KW-0811">Translocation</keyword>
<dbReference type="GO" id="GO:0005886">
    <property type="term" value="C:plasma membrane"/>
    <property type="evidence" value="ECO:0007669"/>
    <property type="project" value="UniProtKB-SubCell"/>
</dbReference>
<evidence type="ECO:0000256" key="7">
    <source>
        <dbReference type="ARBA" id="ARBA00023010"/>
    </source>
</evidence>
<dbReference type="GO" id="GO:0043952">
    <property type="term" value="P:protein transport by the Sec complex"/>
    <property type="evidence" value="ECO:0007669"/>
    <property type="project" value="UniProtKB-UniRule"/>
</dbReference>
<gene>
    <name evidence="10" type="primary">secY</name>
    <name evidence="14" type="ORF">A3H63_02835</name>
</gene>
<dbReference type="InterPro" id="IPR002208">
    <property type="entry name" value="SecY/SEC61-alpha"/>
</dbReference>
<sequence length="422" mass="46287">MEKFIQIFKTPDLRKKIFIVAGLLVVFRIFAAIPIPGVDPLRLSAFLQSSQLLGFFNIFSGGALSNLSIVMLGVGPYITATIIMQLLTMIFPKLKEIYYEQGEIGRTKFNRLSRYLTLPLAGLQAYGFINLLISQQVLSPLSAFELFHNIVLISTGSVFLVWLGELITEQKIGNGVSLLIFSGIVSSLPKTIQGIFLGFDPSLVPTYIAFLVLSIVVIGGVVFISEGERKIPVTYSKRIKGNRVYGGVSSYLPLKVNQAGVIPIIFAISLLLFPQFIAQIATVFSPDLSLRLNTLVSKVLSNQILYSAIYFSLVVIFTYFYTAVTFDPQEISKNLQRSGGFIPGIRPGEPSGDFLGKVINRITLFGALFLGLIAVLPNITQIVTGIQLLTLGGTALLIVVSVALEIMKQIDSQLVMHEYEGF</sequence>
<dbReference type="InterPro" id="IPR030659">
    <property type="entry name" value="SecY_CS"/>
</dbReference>
<dbReference type="InterPro" id="IPR023201">
    <property type="entry name" value="SecY_dom_sf"/>
</dbReference>
<comment type="subcellular location">
    <subcellularLocation>
        <location evidence="10">Cell membrane</location>
        <topology evidence="10">Multi-pass membrane protein</topology>
    </subcellularLocation>
    <subcellularLocation>
        <location evidence="1 12">Membrane</location>
        <topology evidence="1 12">Multi-pass membrane protein</topology>
    </subcellularLocation>
</comment>
<evidence type="ECO:0000256" key="8">
    <source>
        <dbReference type="ARBA" id="ARBA00023136"/>
    </source>
</evidence>
<dbReference type="GO" id="GO:0065002">
    <property type="term" value="P:intracellular protein transmembrane transport"/>
    <property type="evidence" value="ECO:0007669"/>
    <property type="project" value="UniProtKB-UniRule"/>
</dbReference>
<feature type="transmembrane region" description="Helical" evidence="10">
    <location>
        <begin position="362"/>
        <end position="380"/>
    </location>
</feature>
<dbReference type="AlphaFoldDB" id="A0A1G1ZUU6"/>
<comment type="subunit">
    <text evidence="10">Component of the Sec protein translocase complex. Heterotrimer consisting of SecY, SecE and SecG subunits. The heterotrimers can form oligomers, although 1 heterotrimer is thought to be able to translocate proteins. Interacts with the ribosome. Interacts with SecDF, and other proteins may be involved. Interacts with SecA.</text>
</comment>
<dbReference type="PIRSF" id="PIRSF004557">
    <property type="entry name" value="SecY"/>
    <property type="match status" value="1"/>
</dbReference>
<evidence type="ECO:0000256" key="13">
    <source>
        <dbReference type="RuleBase" id="RU004349"/>
    </source>
</evidence>
<evidence type="ECO:0000256" key="11">
    <source>
        <dbReference type="RuleBase" id="RU000537"/>
    </source>
</evidence>
<evidence type="ECO:0000256" key="12">
    <source>
        <dbReference type="RuleBase" id="RU003484"/>
    </source>
</evidence>
<organism evidence="14 15">
    <name type="scientific">Candidatus Harrisonbacteria bacterium RIFCSPLOWO2_02_FULL_45_10c</name>
    <dbReference type="NCBI Taxonomy" id="1798410"/>
    <lineage>
        <taxon>Bacteria</taxon>
        <taxon>Candidatus Harrisoniibacteriota</taxon>
    </lineage>
</organism>
<keyword evidence="8 10" id="KW-0472">Membrane</keyword>
<feature type="transmembrane region" description="Helical" evidence="10">
    <location>
        <begin position="304"/>
        <end position="324"/>
    </location>
</feature>
<dbReference type="GO" id="GO:0006605">
    <property type="term" value="P:protein targeting"/>
    <property type="evidence" value="ECO:0007669"/>
    <property type="project" value="UniProtKB-UniRule"/>
</dbReference>
<comment type="similarity">
    <text evidence="2 10 13">Belongs to the SecY/SEC61-alpha family.</text>
</comment>
<feature type="transmembrane region" description="Helical" evidence="10">
    <location>
        <begin position="176"/>
        <end position="199"/>
    </location>
</feature>
<evidence type="ECO:0000256" key="3">
    <source>
        <dbReference type="ARBA" id="ARBA00022448"/>
    </source>
</evidence>
<dbReference type="Gene3D" id="1.10.3370.10">
    <property type="entry name" value="SecY subunit domain"/>
    <property type="match status" value="1"/>
</dbReference>
<dbReference type="STRING" id="1798410.A3H63_02835"/>
<feature type="transmembrane region" description="Helical" evidence="10">
    <location>
        <begin position="205"/>
        <end position="224"/>
    </location>
</feature>
<dbReference type="Proteomes" id="UP000176284">
    <property type="component" value="Unassembled WGS sequence"/>
</dbReference>
<keyword evidence="5 10" id="KW-0653">Protein transport</keyword>
<feature type="transmembrane region" description="Helical" evidence="10">
    <location>
        <begin position="58"/>
        <end position="91"/>
    </location>
</feature>
<dbReference type="InterPro" id="IPR026593">
    <property type="entry name" value="SecY"/>
</dbReference>
<evidence type="ECO:0000256" key="9">
    <source>
        <dbReference type="ARBA" id="ARBA00039733"/>
    </source>
</evidence>
<keyword evidence="10" id="KW-1003">Cell membrane</keyword>
<dbReference type="Pfam" id="PF00344">
    <property type="entry name" value="SecY"/>
    <property type="match status" value="1"/>
</dbReference>
<protein>
    <recommendedName>
        <fullName evidence="9 10">Protein translocase subunit SecY</fullName>
    </recommendedName>
</protein>
<comment type="caution">
    <text evidence="14">The sequence shown here is derived from an EMBL/GenBank/DDBJ whole genome shotgun (WGS) entry which is preliminary data.</text>
</comment>
<dbReference type="FunFam" id="1.10.3370.10:FF:000001">
    <property type="entry name" value="Preprotein translocase subunit SecY"/>
    <property type="match status" value="1"/>
</dbReference>
<proteinExistence type="inferred from homology"/>
<dbReference type="PRINTS" id="PR00303">
    <property type="entry name" value="SECYTRNLCASE"/>
</dbReference>
<keyword evidence="6 10" id="KW-1133">Transmembrane helix</keyword>
<dbReference type="PANTHER" id="PTHR10906">
    <property type="entry name" value="SECY/SEC61-ALPHA FAMILY MEMBER"/>
    <property type="match status" value="1"/>
</dbReference>
<feature type="transmembrane region" description="Helical" evidence="10">
    <location>
        <begin position="261"/>
        <end position="284"/>
    </location>
</feature>
<feature type="transmembrane region" description="Helical" evidence="10">
    <location>
        <begin position="146"/>
        <end position="164"/>
    </location>
</feature>
<dbReference type="PROSITE" id="PS00755">
    <property type="entry name" value="SECY_1"/>
    <property type="match status" value="1"/>
</dbReference>
<reference evidence="14 15" key="1">
    <citation type="journal article" date="2016" name="Nat. Commun.">
        <title>Thousands of microbial genomes shed light on interconnected biogeochemical processes in an aquifer system.</title>
        <authorList>
            <person name="Anantharaman K."/>
            <person name="Brown C.T."/>
            <person name="Hug L.A."/>
            <person name="Sharon I."/>
            <person name="Castelle C.J."/>
            <person name="Probst A.J."/>
            <person name="Thomas B.C."/>
            <person name="Singh A."/>
            <person name="Wilkins M.J."/>
            <person name="Karaoz U."/>
            <person name="Brodie E.L."/>
            <person name="Williams K.H."/>
            <person name="Hubbard S.S."/>
            <person name="Banfield J.F."/>
        </authorList>
    </citation>
    <scope>NUCLEOTIDE SEQUENCE [LARGE SCALE GENOMIC DNA]</scope>
</reference>
<evidence type="ECO:0000256" key="10">
    <source>
        <dbReference type="HAMAP-Rule" id="MF_01465"/>
    </source>
</evidence>
<keyword evidence="4 10" id="KW-0812">Transmembrane</keyword>
<evidence type="ECO:0000256" key="5">
    <source>
        <dbReference type="ARBA" id="ARBA00022927"/>
    </source>
</evidence>
<comment type="function">
    <text evidence="10 11">The central subunit of the protein translocation channel SecYEG. Consists of two halves formed by TMs 1-5 and 6-10. These two domains form a lateral gate at the front which open onto the bilayer between TMs 2 and 7, and are clamped together by SecE at the back. The channel is closed by both a pore ring composed of hydrophobic SecY resides and a short helix (helix 2A) on the extracellular side of the membrane which forms a plug. The plug probably moves laterally to allow the channel to open. The ring and the pore may move independently.</text>
</comment>
<dbReference type="NCBIfam" id="TIGR00967">
    <property type="entry name" value="3a0501s007"/>
    <property type="match status" value="1"/>
</dbReference>
<evidence type="ECO:0000256" key="4">
    <source>
        <dbReference type="ARBA" id="ARBA00022692"/>
    </source>
</evidence>
<evidence type="ECO:0000313" key="15">
    <source>
        <dbReference type="Proteomes" id="UP000176284"/>
    </source>
</evidence>
<name>A0A1G1ZUU6_9BACT</name>
<feature type="transmembrane region" description="Helical" evidence="10">
    <location>
        <begin position="112"/>
        <end position="134"/>
    </location>
</feature>
<feature type="transmembrane region" description="Helical" evidence="10">
    <location>
        <begin position="386"/>
        <end position="407"/>
    </location>
</feature>